<reference evidence="2 3" key="1">
    <citation type="journal article" date="2018" name="Science">
        <title>The opium poppy genome and morphinan production.</title>
        <authorList>
            <person name="Guo L."/>
            <person name="Winzer T."/>
            <person name="Yang X."/>
            <person name="Li Y."/>
            <person name="Ning Z."/>
            <person name="He Z."/>
            <person name="Teodor R."/>
            <person name="Lu Y."/>
            <person name="Bowser T.A."/>
            <person name="Graham I.A."/>
            <person name="Ye K."/>
        </authorList>
    </citation>
    <scope>NUCLEOTIDE SEQUENCE [LARGE SCALE GENOMIC DNA]</scope>
    <source>
        <strain evidence="3">cv. HN1</strain>
        <tissue evidence="2">Leaves</tissue>
    </source>
</reference>
<dbReference type="Proteomes" id="UP000316621">
    <property type="component" value="Chromosome 9"/>
</dbReference>
<name>A0A4Y7L288_PAPSO</name>
<sequence length="565" mass="63123">MFSSHGYLSAFQFLNSSSLGLLYVLEIGGAWNLVAEFSINISLFLLLAEWGWHFQFNDVVQISVNGFIGINCVIMGEHGKPLWSRLILQVTGIHEACTARELFDRLHLSSRCSFSDSLILQLGGGSRKSLKVVVVKKYGGESQILSRRLTCKFVLLSLSASKLCHESLQQGMKLCLLDLGLCSIASGVVLTWFFTGIPEEPSSTIFGSNDGCSGWDELLVEGVEIKEILVVVDGSKGNTQLATATEFFWVKLLGIADLFYQLKRDCIGVELYERRLEIKVLHAGIINFHIVLNFDNTNCKVREPGVVQEDLTTTCQRTKPVVCTVKPVHFMSVQLDFRQSKARVDKQKGVEVLHEKGDEPTTFIVLISKEGAEIKKYCSNVSSFHFSVYGVFFGNPDWFNPAYGVCELFKSILTRLLTIWLVVELPGSPGYLSSCRVLFDRGKVLKPKNSGMGTCVGIFVEDLFTIHLWVPVMAPVLFVNMVESVVLKLGNHVLHIFFMEFKFLSVLPFSAHTVAGAKLYLSRLVNLNGNHTLVNACRCLPCCSRSLGFIFRHKWRSKKVFSVRG</sequence>
<protein>
    <submittedName>
        <fullName evidence="2">Uncharacterized protein</fullName>
    </submittedName>
</protein>
<feature type="transmembrane region" description="Helical" evidence="1">
    <location>
        <begin position="20"/>
        <end position="47"/>
    </location>
</feature>
<evidence type="ECO:0000256" key="1">
    <source>
        <dbReference type="SAM" id="Phobius"/>
    </source>
</evidence>
<keyword evidence="1" id="KW-1133">Transmembrane helix</keyword>
<proteinExistence type="predicted"/>
<keyword evidence="1" id="KW-0472">Membrane</keyword>
<gene>
    <name evidence="2" type="ORF">C5167_002946</name>
</gene>
<evidence type="ECO:0000313" key="2">
    <source>
        <dbReference type="EMBL" id="RZC78730.1"/>
    </source>
</evidence>
<accession>A0A4Y7L288</accession>
<evidence type="ECO:0000313" key="3">
    <source>
        <dbReference type="Proteomes" id="UP000316621"/>
    </source>
</evidence>
<dbReference type="AlphaFoldDB" id="A0A4Y7L288"/>
<keyword evidence="3" id="KW-1185">Reference proteome</keyword>
<keyword evidence="1" id="KW-0812">Transmembrane</keyword>
<organism evidence="2 3">
    <name type="scientific">Papaver somniferum</name>
    <name type="common">Opium poppy</name>
    <dbReference type="NCBI Taxonomy" id="3469"/>
    <lineage>
        <taxon>Eukaryota</taxon>
        <taxon>Viridiplantae</taxon>
        <taxon>Streptophyta</taxon>
        <taxon>Embryophyta</taxon>
        <taxon>Tracheophyta</taxon>
        <taxon>Spermatophyta</taxon>
        <taxon>Magnoliopsida</taxon>
        <taxon>Ranunculales</taxon>
        <taxon>Papaveraceae</taxon>
        <taxon>Papaveroideae</taxon>
        <taxon>Papaver</taxon>
    </lineage>
</organism>
<dbReference type="EMBL" id="CM010723">
    <property type="protein sequence ID" value="RZC78730.1"/>
    <property type="molecule type" value="Genomic_DNA"/>
</dbReference>
<dbReference type="Gramene" id="RZC78730">
    <property type="protein sequence ID" value="RZC78730"/>
    <property type="gene ID" value="C5167_002946"/>
</dbReference>